<sequence>MLFIAAVTCVRIHRSDANRRSRRSSSEMSKSLMQYPSTTTDAGDGDTGNGEATYPAILDNQNLLQDHMLVSTPPQSKKRPLAVTEGGLTIDFNNTIASTPSTAATTRLGGDSTLRGNPPSVRQGEEEEEAPVTPQRKVRRNF</sequence>
<dbReference type="EMBL" id="GG680048">
    <property type="protein sequence ID" value="EER07077.1"/>
    <property type="molecule type" value="Genomic_DNA"/>
</dbReference>
<feature type="region of interest" description="Disordered" evidence="1">
    <location>
        <begin position="99"/>
        <end position="142"/>
    </location>
</feature>
<dbReference type="InParanoid" id="C5L851"/>
<evidence type="ECO:0000313" key="2">
    <source>
        <dbReference type="EMBL" id="EER07077.1"/>
    </source>
</evidence>
<dbReference type="RefSeq" id="XP_002775261.1">
    <property type="nucleotide sequence ID" value="XM_002775215.1"/>
</dbReference>
<proteinExistence type="predicted"/>
<dbReference type="AlphaFoldDB" id="C5L851"/>
<feature type="region of interest" description="Disordered" evidence="1">
    <location>
        <begin position="15"/>
        <end position="54"/>
    </location>
</feature>
<protein>
    <submittedName>
        <fullName evidence="2">Uncharacterized protein</fullName>
    </submittedName>
</protein>
<dbReference type="Proteomes" id="UP000007800">
    <property type="component" value="Unassembled WGS sequence"/>
</dbReference>
<gene>
    <name evidence="2" type="ORF">Pmar_PMAR003931</name>
</gene>
<reference evidence="2 3" key="1">
    <citation type="submission" date="2008-07" db="EMBL/GenBank/DDBJ databases">
        <authorList>
            <person name="El-Sayed N."/>
            <person name="Caler E."/>
            <person name="Inman J."/>
            <person name="Amedeo P."/>
            <person name="Hass B."/>
            <person name="Wortman J."/>
        </authorList>
    </citation>
    <scope>NUCLEOTIDE SEQUENCE [LARGE SCALE GENOMIC DNA]</scope>
    <source>
        <strain evidence="3">ATCC 50983 / TXsc</strain>
    </source>
</reference>
<evidence type="ECO:0000313" key="3">
    <source>
        <dbReference type="Proteomes" id="UP000007800"/>
    </source>
</evidence>
<name>C5L851_PERM5</name>
<evidence type="ECO:0000256" key="1">
    <source>
        <dbReference type="SAM" id="MobiDB-lite"/>
    </source>
</evidence>
<dbReference type="GeneID" id="9059462"/>
<organism evidence="3">
    <name type="scientific">Perkinsus marinus (strain ATCC 50983 / TXsc)</name>
    <dbReference type="NCBI Taxonomy" id="423536"/>
    <lineage>
        <taxon>Eukaryota</taxon>
        <taxon>Sar</taxon>
        <taxon>Alveolata</taxon>
        <taxon>Perkinsozoa</taxon>
        <taxon>Perkinsea</taxon>
        <taxon>Perkinsida</taxon>
        <taxon>Perkinsidae</taxon>
        <taxon>Perkinsus</taxon>
    </lineage>
</organism>
<keyword evidence="3" id="KW-1185">Reference proteome</keyword>
<accession>C5L851</accession>